<dbReference type="OrthoDB" id="7916154at2"/>
<name>A0A368NHS7_AGRVI</name>
<evidence type="ECO:0000313" key="3">
    <source>
        <dbReference type="EMBL" id="KAA3526161.1"/>
    </source>
</evidence>
<evidence type="ECO:0008006" key="5">
    <source>
        <dbReference type="Google" id="ProtNLM"/>
    </source>
</evidence>
<feature type="signal peptide" evidence="2">
    <location>
        <begin position="1"/>
        <end position="18"/>
    </location>
</feature>
<comment type="caution">
    <text evidence="3">The sequence shown here is derived from an EMBL/GenBank/DDBJ whole genome shotgun (WGS) entry which is preliminary data.</text>
</comment>
<dbReference type="GeneID" id="60684921"/>
<keyword evidence="2" id="KW-0732">Signal</keyword>
<sequence>MRVQYVALVALAAISSCAKRPDAIVPVDIPMAAYTNMDCQAIAQEMVKEQGHLAAISKQQNDAANGDALGVFLLGVPVSSTFGGDKEGQVAVTKGKINAMESAMRSKGCNAPPAEKIPTKPVAGSKPTPKAP</sequence>
<accession>A0A368NHS7</accession>
<dbReference type="AlphaFoldDB" id="A0A368NHS7"/>
<dbReference type="RefSeq" id="WP_060717881.1">
    <property type="nucleotide sequence ID" value="NZ_CP055265.1"/>
</dbReference>
<dbReference type="EMBL" id="QUSG01000008">
    <property type="protein sequence ID" value="KAA3526161.1"/>
    <property type="molecule type" value="Genomic_DNA"/>
</dbReference>
<feature type="chain" id="PRO_5030067861" description="Lipoprotein" evidence="2">
    <location>
        <begin position="19"/>
        <end position="132"/>
    </location>
</feature>
<organism evidence="3 4">
    <name type="scientific">Agrobacterium vitis</name>
    <name type="common">Rhizobium vitis</name>
    <dbReference type="NCBI Taxonomy" id="373"/>
    <lineage>
        <taxon>Bacteria</taxon>
        <taxon>Pseudomonadati</taxon>
        <taxon>Pseudomonadota</taxon>
        <taxon>Alphaproteobacteria</taxon>
        <taxon>Hyphomicrobiales</taxon>
        <taxon>Rhizobiaceae</taxon>
        <taxon>Rhizobium/Agrobacterium group</taxon>
        <taxon>Agrobacterium</taxon>
    </lineage>
</organism>
<evidence type="ECO:0000256" key="1">
    <source>
        <dbReference type="SAM" id="MobiDB-lite"/>
    </source>
</evidence>
<protein>
    <recommendedName>
        <fullName evidence="5">Lipoprotein</fullName>
    </recommendedName>
</protein>
<feature type="region of interest" description="Disordered" evidence="1">
    <location>
        <begin position="103"/>
        <end position="132"/>
    </location>
</feature>
<dbReference type="PROSITE" id="PS51257">
    <property type="entry name" value="PROKAR_LIPOPROTEIN"/>
    <property type="match status" value="1"/>
</dbReference>
<evidence type="ECO:0000313" key="4">
    <source>
        <dbReference type="Proteomes" id="UP000436911"/>
    </source>
</evidence>
<evidence type="ECO:0000256" key="2">
    <source>
        <dbReference type="SAM" id="SignalP"/>
    </source>
</evidence>
<proteinExistence type="predicted"/>
<gene>
    <name evidence="3" type="ORF">DXT89_16715</name>
</gene>
<dbReference type="Proteomes" id="UP000436911">
    <property type="component" value="Unassembled WGS sequence"/>
</dbReference>
<reference evidence="3 4" key="1">
    <citation type="submission" date="2018-08" db="EMBL/GenBank/DDBJ databases">
        <title>Genome sequencing of Agrobacterium vitis strain ICMP 10754.</title>
        <authorList>
            <person name="Visnovsky S.B."/>
            <person name="Pitman A.R."/>
        </authorList>
    </citation>
    <scope>NUCLEOTIDE SEQUENCE [LARGE SCALE GENOMIC DNA]</scope>
    <source>
        <strain evidence="3 4">ICMP 10754</strain>
    </source>
</reference>